<dbReference type="AlphaFoldDB" id="A0A518BRR2"/>
<name>A0A518BRR2_9BACT</name>
<accession>A0A518BRR2</accession>
<organism evidence="1 2">
    <name type="scientific">Engelhardtia mirabilis</name>
    <dbReference type="NCBI Taxonomy" id="2528011"/>
    <lineage>
        <taxon>Bacteria</taxon>
        <taxon>Pseudomonadati</taxon>
        <taxon>Planctomycetota</taxon>
        <taxon>Planctomycetia</taxon>
        <taxon>Planctomycetia incertae sedis</taxon>
        <taxon>Engelhardtia</taxon>
    </lineage>
</organism>
<dbReference type="Gene3D" id="3.30.429.10">
    <property type="entry name" value="Macrophage Migration Inhibitory Factor"/>
    <property type="match status" value="1"/>
</dbReference>
<evidence type="ECO:0008006" key="3">
    <source>
        <dbReference type="Google" id="ProtNLM"/>
    </source>
</evidence>
<evidence type="ECO:0000313" key="1">
    <source>
        <dbReference type="EMBL" id="QDU69665.1"/>
    </source>
</evidence>
<evidence type="ECO:0000313" key="2">
    <source>
        <dbReference type="Proteomes" id="UP000316921"/>
    </source>
</evidence>
<sequence length="151" mass="16100">MLALPTPHLPESDPMPLIEIKSLPPADPLDRSAVLARVNRAVADAAGLPIVAVWSVWTELEPGCYVEGERAASEQPTGTHPPIVRIVAYEGRRNDTVVAMLEAVAQVLGDALCDGEPNVFATYEEARSGRVFTGGRVRYTDSADIAPPAEA</sequence>
<dbReference type="Proteomes" id="UP000316921">
    <property type="component" value="Chromosome"/>
</dbReference>
<dbReference type="KEGG" id="pbap:Pla133_47860"/>
<dbReference type="InterPro" id="IPR014347">
    <property type="entry name" value="Tautomerase/MIF_sf"/>
</dbReference>
<dbReference type="RefSeq" id="WP_145069767.1">
    <property type="nucleotide sequence ID" value="NZ_CP036287.1"/>
</dbReference>
<keyword evidence="2" id="KW-1185">Reference proteome</keyword>
<protein>
    <recommendedName>
        <fullName evidence="3">Tautomerase enzyme</fullName>
    </recommendedName>
</protein>
<reference evidence="1 2" key="1">
    <citation type="submission" date="2019-02" db="EMBL/GenBank/DDBJ databases">
        <title>Deep-cultivation of Planctomycetes and their phenomic and genomic characterization uncovers novel biology.</title>
        <authorList>
            <person name="Wiegand S."/>
            <person name="Jogler M."/>
            <person name="Boedeker C."/>
            <person name="Pinto D."/>
            <person name="Vollmers J."/>
            <person name="Rivas-Marin E."/>
            <person name="Kohn T."/>
            <person name="Peeters S.H."/>
            <person name="Heuer A."/>
            <person name="Rast P."/>
            <person name="Oberbeckmann S."/>
            <person name="Bunk B."/>
            <person name="Jeske O."/>
            <person name="Meyerdierks A."/>
            <person name="Storesund J.E."/>
            <person name="Kallscheuer N."/>
            <person name="Luecker S."/>
            <person name="Lage O.M."/>
            <person name="Pohl T."/>
            <person name="Merkel B.J."/>
            <person name="Hornburger P."/>
            <person name="Mueller R.-W."/>
            <person name="Bruemmer F."/>
            <person name="Labrenz M."/>
            <person name="Spormann A.M."/>
            <person name="Op den Camp H."/>
            <person name="Overmann J."/>
            <person name="Amann R."/>
            <person name="Jetten M.S.M."/>
            <person name="Mascher T."/>
            <person name="Medema M.H."/>
            <person name="Devos D.P."/>
            <person name="Kaster A.-K."/>
            <person name="Ovreas L."/>
            <person name="Rohde M."/>
            <person name="Galperin M.Y."/>
            <person name="Jogler C."/>
        </authorList>
    </citation>
    <scope>NUCLEOTIDE SEQUENCE [LARGE SCALE GENOMIC DNA]</scope>
    <source>
        <strain evidence="1 2">Pla133</strain>
    </source>
</reference>
<proteinExistence type="predicted"/>
<dbReference type="EMBL" id="CP036287">
    <property type="protein sequence ID" value="QDU69665.1"/>
    <property type="molecule type" value="Genomic_DNA"/>
</dbReference>
<gene>
    <name evidence="1" type="ORF">Pla133_47860</name>
</gene>